<dbReference type="RefSeq" id="WP_081595187.1">
    <property type="nucleotide sequence ID" value="NZ_CAAAHR010000048.1"/>
</dbReference>
<proteinExistence type="predicted"/>
<dbReference type="Gene3D" id="2.30.30.110">
    <property type="match status" value="1"/>
</dbReference>
<dbReference type="SUPFAM" id="SSF50118">
    <property type="entry name" value="Cell growth inhibitor/plasmid maintenance toxic component"/>
    <property type="match status" value="1"/>
</dbReference>
<dbReference type="InterPro" id="IPR003477">
    <property type="entry name" value="PemK-like"/>
</dbReference>
<protein>
    <recommendedName>
        <fullName evidence="3">Type II toxin-antitoxin system PemK/MazF family toxin</fullName>
    </recommendedName>
</protein>
<reference evidence="1" key="1">
    <citation type="submission" date="2017-12" db="EMBL/GenBank/DDBJ databases">
        <title>FDA dAtabase for Regulatory Grade micrObial Sequences (FDA-ARGOS): Supporting development and validation of Infectious Disease Dx tests.</title>
        <authorList>
            <person name="Kerrigan L."/>
            <person name="Tallon L.J."/>
            <person name="Sadzewicz L."/>
            <person name="Sengamalay N."/>
            <person name="Ott S."/>
            <person name="Godinez A."/>
            <person name="Nagaraj S."/>
            <person name="Vavikolanu K."/>
            <person name="Vyas G."/>
            <person name="Nadendla S."/>
            <person name="Aluvathingal J."/>
            <person name="Sichtig H."/>
        </authorList>
    </citation>
    <scope>NUCLEOTIDE SEQUENCE [LARGE SCALE GENOMIC DNA]</scope>
    <source>
        <strain evidence="1">FDAARGOS_200</strain>
    </source>
</reference>
<dbReference type="EMBL" id="NBTX02000004">
    <property type="protein sequence ID" value="PNL63450.1"/>
    <property type="molecule type" value="Genomic_DNA"/>
</dbReference>
<accession>A0AAX0WZ11</accession>
<evidence type="ECO:0008006" key="3">
    <source>
        <dbReference type="Google" id="ProtNLM"/>
    </source>
</evidence>
<keyword evidence="2" id="KW-1185">Reference proteome</keyword>
<evidence type="ECO:0000313" key="1">
    <source>
        <dbReference type="EMBL" id="PNL63450.1"/>
    </source>
</evidence>
<dbReference type="Proteomes" id="UP000192511">
    <property type="component" value="Unassembled WGS sequence"/>
</dbReference>
<dbReference type="InterPro" id="IPR011067">
    <property type="entry name" value="Plasmid_toxin/cell-grow_inhib"/>
</dbReference>
<dbReference type="GO" id="GO:0003677">
    <property type="term" value="F:DNA binding"/>
    <property type="evidence" value="ECO:0007669"/>
    <property type="project" value="InterPro"/>
</dbReference>
<dbReference type="GeneID" id="98067667"/>
<sequence length="48" mass="5241">MPDISDIVLLDFEPTKGKEIGKYRPSLILSLQAYNANTGLAICCPIDC</sequence>
<comment type="caution">
    <text evidence="1">The sequence shown here is derived from an EMBL/GenBank/DDBJ whole genome shotgun (WGS) entry which is preliminary data.</text>
</comment>
<dbReference type="AlphaFoldDB" id="A0AAX0WZ11"/>
<evidence type="ECO:0000313" key="2">
    <source>
        <dbReference type="Proteomes" id="UP000192511"/>
    </source>
</evidence>
<organism evidence="1 2">
    <name type="scientific">Legionella anisa</name>
    <dbReference type="NCBI Taxonomy" id="28082"/>
    <lineage>
        <taxon>Bacteria</taxon>
        <taxon>Pseudomonadati</taxon>
        <taxon>Pseudomonadota</taxon>
        <taxon>Gammaproteobacteria</taxon>
        <taxon>Legionellales</taxon>
        <taxon>Legionellaceae</taxon>
        <taxon>Legionella</taxon>
    </lineage>
</organism>
<name>A0AAX0WZ11_9GAMM</name>
<gene>
    <name evidence="1" type="ORF">A6J39_006775</name>
</gene>
<dbReference type="Pfam" id="PF02452">
    <property type="entry name" value="PemK_toxin"/>
    <property type="match status" value="1"/>
</dbReference>